<sequence>MRSTPKPHSTPRAKQAASSTLPTKPRGAYLVVDLTFGRPGIQDPFALDADTIMHSGTKYFGGHNDLLCGTLSIPPEREEAWLKRLHEQRTILGSVLDDSENATCLVRWIAEFLKSVEDNAMKSTVSAARHASLQDADMDWLREQTPNGFGPVLGLEMKTEGMTRRLTGLLDLFQHATSLGGVESQIEWRRLIDPSSRPTLLRVSVSVEHIDDLKADLLQGFESMLQPTRV</sequence>
<dbReference type="InterPro" id="IPR015421">
    <property type="entry name" value="PyrdxlP-dep_Trfase_major"/>
</dbReference>
<proteinExistence type="inferred from homology"/>
<dbReference type="GeneID" id="81399755"/>
<dbReference type="Pfam" id="PF01053">
    <property type="entry name" value="Cys_Met_Meta_PP"/>
    <property type="match status" value="1"/>
</dbReference>
<dbReference type="GO" id="GO:0030170">
    <property type="term" value="F:pyridoxal phosphate binding"/>
    <property type="evidence" value="ECO:0007669"/>
    <property type="project" value="InterPro"/>
</dbReference>
<keyword evidence="2 3" id="KW-0663">Pyridoxal phosphate</keyword>
<evidence type="ECO:0000313" key="5">
    <source>
        <dbReference type="EMBL" id="KAJ5081797.1"/>
    </source>
</evidence>
<feature type="region of interest" description="Disordered" evidence="4">
    <location>
        <begin position="1"/>
        <end position="22"/>
    </location>
</feature>
<dbReference type="InterPro" id="IPR015424">
    <property type="entry name" value="PyrdxlP-dep_Trfase"/>
</dbReference>
<gene>
    <name evidence="5" type="ORF">NUU61_010061</name>
</gene>
<protein>
    <submittedName>
        <fullName evidence="5">Uncharacterized protein</fullName>
    </submittedName>
</protein>
<evidence type="ECO:0000256" key="2">
    <source>
        <dbReference type="ARBA" id="ARBA00022898"/>
    </source>
</evidence>
<name>A0A9W9JUN0_9EURO</name>
<comment type="caution">
    <text evidence="5">The sequence shown here is derived from an EMBL/GenBank/DDBJ whole genome shotgun (WGS) entry which is preliminary data.</text>
</comment>
<dbReference type="OrthoDB" id="3512640at2759"/>
<evidence type="ECO:0000256" key="3">
    <source>
        <dbReference type="RuleBase" id="RU362118"/>
    </source>
</evidence>
<reference evidence="5" key="1">
    <citation type="submission" date="2022-11" db="EMBL/GenBank/DDBJ databases">
        <authorList>
            <person name="Petersen C."/>
        </authorList>
    </citation>
    <scope>NUCLEOTIDE SEQUENCE</scope>
    <source>
        <strain evidence="5">IBT 34128</strain>
    </source>
</reference>
<evidence type="ECO:0000313" key="6">
    <source>
        <dbReference type="Proteomes" id="UP001141434"/>
    </source>
</evidence>
<dbReference type="GO" id="GO:0016846">
    <property type="term" value="F:carbon-sulfur lyase activity"/>
    <property type="evidence" value="ECO:0007669"/>
    <property type="project" value="TreeGrafter"/>
</dbReference>
<dbReference type="SUPFAM" id="SSF53383">
    <property type="entry name" value="PLP-dependent transferases"/>
    <property type="match status" value="1"/>
</dbReference>
<dbReference type="PANTHER" id="PTHR11808">
    <property type="entry name" value="TRANS-SULFURATION ENZYME FAMILY MEMBER"/>
    <property type="match status" value="1"/>
</dbReference>
<dbReference type="InterPro" id="IPR015422">
    <property type="entry name" value="PyrdxlP-dep_Trfase_small"/>
</dbReference>
<comment type="similarity">
    <text evidence="3">Belongs to the trans-sulfuration enzymes family.</text>
</comment>
<reference evidence="5" key="2">
    <citation type="journal article" date="2023" name="IMA Fungus">
        <title>Comparative genomic study of the Penicillium genus elucidates a diverse pangenome and 15 lateral gene transfer events.</title>
        <authorList>
            <person name="Petersen C."/>
            <person name="Sorensen T."/>
            <person name="Nielsen M.R."/>
            <person name="Sondergaard T.E."/>
            <person name="Sorensen J.L."/>
            <person name="Fitzpatrick D.A."/>
            <person name="Frisvad J.C."/>
            <person name="Nielsen K.L."/>
        </authorList>
    </citation>
    <scope>NUCLEOTIDE SEQUENCE</scope>
    <source>
        <strain evidence="5">IBT 34128</strain>
    </source>
</reference>
<dbReference type="EMBL" id="JAPMSZ010000012">
    <property type="protein sequence ID" value="KAJ5081797.1"/>
    <property type="molecule type" value="Genomic_DNA"/>
</dbReference>
<organism evidence="5 6">
    <name type="scientific">Penicillium alfredii</name>
    <dbReference type="NCBI Taxonomy" id="1506179"/>
    <lineage>
        <taxon>Eukaryota</taxon>
        <taxon>Fungi</taxon>
        <taxon>Dikarya</taxon>
        <taxon>Ascomycota</taxon>
        <taxon>Pezizomycotina</taxon>
        <taxon>Eurotiomycetes</taxon>
        <taxon>Eurotiomycetidae</taxon>
        <taxon>Eurotiales</taxon>
        <taxon>Aspergillaceae</taxon>
        <taxon>Penicillium</taxon>
    </lineage>
</organism>
<dbReference type="GO" id="GO:0005737">
    <property type="term" value="C:cytoplasm"/>
    <property type="evidence" value="ECO:0007669"/>
    <property type="project" value="TreeGrafter"/>
</dbReference>
<dbReference type="Gene3D" id="3.90.1150.10">
    <property type="entry name" value="Aspartate Aminotransferase, domain 1"/>
    <property type="match status" value="1"/>
</dbReference>
<dbReference type="InterPro" id="IPR000277">
    <property type="entry name" value="Cys/Met-Metab_PyrdxlP-dep_enz"/>
</dbReference>
<comment type="cofactor">
    <cofactor evidence="1 3">
        <name>pyridoxal 5'-phosphate</name>
        <dbReference type="ChEBI" id="CHEBI:597326"/>
    </cofactor>
</comment>
<dbReference type="RefSeq" id="XP_056507084.1">
    <property type="nucleotide sequence ID" value="XM_056660586.1"/>
</dbReference>
<dbReference type="Gene3D" id="3.40.640.10">
    <property type="entry name" value="Type I PLP-dependent aspartate aminotransferase-like (Major domain)"/>
    <property type="match status" value="1"/>
</dbReference>
<evidence type="ECO:0000256" key="1">
    <source>
        <dbReference type="ARBA" id="ARBA00001933"/>
    </source>
</evidence>
<dbReference type="GO" id="GO:0019346">
    <property type="term" value="P:transsulfuration"/>
    <property type="evidence" value="ECO:0007669"/>
    <property type="project" value="InterPro"/>
</dbReference>
<keyword evidence="6" id="KW-1185">Reference proteome</keyword>
<evidence type="ECO:0000256" key="4">
    <source>
        <dbReference type="SAM" id="MobiDB-lite"/>
    </source>
</evidence>
<accession>A0A9W9JUN0</accession>
<dbReference type="Proteomes" id="UP001141434">
    <property type="component" value="Unassembled WGS sequence"/>
</dbReference>
<dbReference type="AlphaFoldDB" id="A0A9W9JUN0"/>
<dbReference type="PANTHER" id="PTHR11808:SF35">
    <property type="entry name" value="CYSTATHIONINE GAMMA-SYNTHASE (AFU_ORTHOLOGUE AFUA_7G01590)"/>
    <property type="match status" value="1"/>
</dbReference>